<dbReference type="InterPro" id="IPR011322">
    <property type="entry name" value="N-reg_PII-like_a/b"/>
</dbReference>
<sequence length="304" mass="32974">MDLISESIKGRLLFAIPKKGRLYEKSIQLLQGADIQYTRSHRLDVALVRNLNIALVFLPAADIPRFVGEGNVDLGITGQDVILEAEMDTLTTQVLKLGFGKCKLQVQVPERGEFQQVGGLVGKRIVTSFEVLARKYFGDLDKEKGLQGGQATKIEYVGGSVEAACALGLADGIVDLVESGDTMRAAGLHAIATLLESEAVLITSSTPKHPHLRPLQDQITQRIAGVLASQRYVLCQYNIKRENLLAATKLTPGRRAATVSPLEDDNWAAVSSMVEATRAADVMDQLVKVGAEDVLIIKLDNCRV</sequence>
<dbReference type="GO" id="GO:0003879">
    <property type="term" value="F:ATP phosphoribosyltransferase activity"/>
    <property type="evidence" value="ECO:0007669"/>
    <property type="project" value="UniProtKB-EC"/>
</dbReference>
<evidence type="ECO:0000256" key="1">
    <source>
        <dbReference type="ARBA" id="ARBA00000915"/>
    </source>
</evidence>
<dbReference type="InterPro" id="IPR020621">
    <property type="entry name" value="ATP-PRT_HisG_long"/>
</dbReference>
<comment type="subcellular location">
    <subcellularLocation>
        <location evidence="2">Cytoplasm</location>
    </subcellularLocation>
</comment>
<dbReference type="InterPro" id="IPR001348">
    <property type="entry name" value="ATP_PRibTrfase_HisG"/>
</dbReference>
<comment type="pathway">
    <text evidence="3">Amino-acid biosynthesis; L-histidine biosynthesis; L-histidine from 5-phospho-alpha-D-ribose 1-diphosphate: step 1/9.</text>
</comment>
<dbReference type="PANTHER" id="PTHR21403:SF8">
    <property type="entry name" value="ATP PHOSPHORIBOSYLTRANSFERASE"/>
    <property type="match status" value="1"/>
</dbReference>
<dbReference type="EC" id="2.4.2.17" evidence="5"/>
<dbReference type="InterPro" id="IPR013115">
    <property type="entry name" value="HisG_C"/>
</dbReference>
<protein>
    <recommendedName>
        <fullName evidence="6">ATP phosphoribosyltransferase</fullName>
        <ecNumber evidence="5">2.4.2.17</ecNumber>
    </recommendedName>
</protein>
<gene>
    <name evidence="16" type="primary">HIS1</name>
    <name evidence="16" type="ORF">RSOLAG22IIIB_05820</name>
</gene>
<evidence type="ECO:0000256" key="12">
    <source>
        <dbReference type="ARBA" id="ARBA00022840"/>
    </source>
</evidence>
<evidence type="ECO:0000256" key="9">
    <source>
        <dbReference type="ARBA" id="ARBA00022676"/>
    </source>
</evidence>
<evidence type="ECO:0000256" key="2">
    <source>
        <dbReference type="ARBA" id="ARBA00004496"/>
    </source>
</evidence>
<feature type="domain" description="Histidine biosynthesis HisG C-terminal" evidence="15">
    <location>
        <begin position="230"/>
        <end position="301"/>
    </location>
</feature>
<dbReference type="InterPro" id="IPR015867">
    <property type="entry name" value="N-reg_PII/ATP_PRibTrfase_C"/>
</dbReference>
<dbReference type="PANTHER" id="PTHR21403">
    <property type="entry name" value="ATP PHOSPHORIBOSYLTRANSFERASE ATP-PRTASE"/>
    <property type="match status" value="1"/>
</dbReference>
<dbReference type="InterPro" id="IPR018198">
    <property type="entry name" value="ATP_PRibTrfase_CS"/>
</dbReference>
<dbReference type="Pfam" id="PF08029">
    <property type="entry name" value="HisG_C"/>
    <property type="match status" value="1"/>
</dbReference>
<keyword evidence="10 16" id="KW-0808">Transferase</keyword>
<keyword evidence="17" id="KW-1185">Reference proteome</keyword>
<organism evidence="16 17">
    <name type="scientific">Rhizoctonia solani</name>
    <dbReference type="NCBI Taxonomy" id="456999"/>
    <lineage>
        <taxon>Eukaryota</taxon>
        <taxon>Fungi</taxon>
        <taxon>Dikarya</taxon>
        <taxon>Basidiomycota</taxon>
        <taxon>Agaricomycotina</taxon>
        <taxon>Agaricomycetes</taxon>
        <taxon>Cantharellales</taxon>
        <taxon>Ceratobasidiaceae</taxon>
        <taxon>Rhizoctonia</taxon>
    </lineage>
</organism>
<evidence type="ECO:0000256" key="10">
    <source>
        <dbReference type="ARBA" id="ARBA00022679"/>
    </source>
</evidence>
<dbReference type="Proteomes" id="UP000044841">
    <property type="component" value="Unassembled WGS sequence"/>
</dbReference>
<dbReference type="GO" id="GO:0000105">
    <property type="term" value="P:L-histidine biosynthetic process"/>
    <property type="evidence" value="ECO:0007669"/>
    <property type="project" value="UniProtKB-UniPathway"/>
</dbReference>
<evidence type="ECO:0000313" key="17">
    <source>
        <dbReference type="Proteomes" id="UP000044841"/>
    </source>
</evidence>
<dbReference type="AlphaFoldDB" id="A0A0K6G9I7"/>
<dbReference type="Pfam" id="PF01634">
    <property type="entry name" value="HisG"/>
    <property type="match status" value="1"/>
</dbReference>
<evidence type="ECO:0000259" key="15">
    <source>
        <dbReference type="Pfam" id="PF08029"/>
    </source>
</evidence>
<dbReference type="GO" id="GO:0000287">
    <property type="term" value="F:magnesium ion binding"/>
    <property type="evidence" value="ECO:0007669"/>
    <property type="project" value="InterPro"/>
</dbReference>
<dbReference type="PROSITE" id="PS01316">
    <property type="entry name" value="ATP_P_PHORIBOSYLTR"/>
    <property type="match status" value="1"/>
</dbReference>
<dbReference type="Gene3D" id="3.40.190.10">
    <property type="entry name" value="Periplasmic binding protein-like II"/>
    <property type="match status" value="2"/>
</dbReference>
<evidence type="ECO:0000256" key="4">
    <source>
        <dbReference type="ARBA" id="ARBA00009372"/>
    </source>
</evidence>
<dbReference type="NCBIfam" id="TIGR03455">
    <property type="entry name" value="HisG_C-term"/>
    <property type="match status" value="1"/>
</dbReference>
<evidence type="ECO:0000256" key="5">
    <source>
        <dbReference type="ARBA" id="ARBA00011946"/>
    </source>
</evidence>
<dbReference type="Gene3D" id="3.30.70.120">
    <property type="match status" value="1"/>
</dbReference>
<dbReference type="InterPro" id="IPR013820">
    <property type="entry name" value="ATP_PRibTrfase_cat"/>
</dbReference>
<dbReference type="UniPathway" id="UPA00031">
    <property type="reaction ID" value="UER00006"/>
</dbReference>
<evidence type="ECO:0000313" key="16">
    <source>
        <dbReference type="EMBL" id="CUA75282.1"/>
    </source>
</evidence>
<keyword evidence="12" id="KW-0067">ATP-binding</keyword>
<dbReference type="SUPFAM" id="SSF53850">
    <property type="entry name" value="Periplasmic binding protein-like II"/>
    <property type="match status" value="1"/>
</dbReference>
<accession>A0A0K6G9I7</accession>
<comment type="catalytic activity">
    <reaction evidence="1">
        <text>1-(5-phospho-beta-D-ribosyl)-ATP + diphosphate = 5-phospho-alpha-D-ribose 1-diphosphate + ATP</text>
        <dbReference type="Rhea" id="RHEA:18473"/>
        <dbReference type="ChEBI" id="CHEBI:30616"/>
        <dbReference type="ChEBI" id="CHEBI:33019"/>
        <dbReference type="ChEBI" id="CHEBI:58017"/>
        <dbReference type="ChEBI" id="CHEBI:73183"/>
        <dbReference type="EC" id="2.4.2.17"/>
    </reaction>
</comment>
<dbReference type="EMBL" id="CYGV01001523">
    <property type="protein sequence ID" value="CUA75282.1"/>
    <property type="molecule type" value="Genomic_DNA"/>
</dbReference>
<evidence type="ECO:0000256" key="7">
    <source>
        <dbReference type="ARBA" id="ARBA00022490"/>
    </source>
</evidence>
<proteinExistence type="inferred from homology"/>
<keyword evidence="11" id="KW-0547">Nucleotide-binding</keyword>
<dbReference type="NCBIfam" id="TIGR00070">
    <property type="entry name" value="hisG"/>
    <property type="match status" value="1"/>
</dbReference>
<keyword evidence="13" id="KW-0368">Histidine biosynthesis</keyword>
<dbReference type="GO" id="GO:0005524">
    <property type="term" value="F:ATP binding"/>
    <property type="evidence" value="ECO:0007669"/>
    <property type="project" value="UniProtKB-KW"/>
</dbReference>
<keyword evidence="7" id="KW-0963">Cytoplasm</keyword>
<dbReference type="SUPFAM" id="SSF54913">
    <property type="entry name" value="GlnB-like"/>
    <property type="match status" value="1"/>
</dbReference>
<dbReference type="FunFam" id="3.30.70.120:FF:000003">
    <property type="entry name" value="ATP phosphoribosyltransferase"/>
    <property type="match status" value="1"/>
</dbReference>
<name>A0A0K6G9I7_9AGAM</name>
<dbReference type="HAMAP" id="MF_00079">
    <property type="entry name" value="HisG_Long"/>
    <property type="match status" value="1"/>
</dbReference>
<evidence type="ECO:0000256" key="13">
    <source>
        <dbReference type="ARBA" id="ARBA00023102"/>
    </source>
</evidence>
<keyword evidence="8" id="KW-0028">Amino-acid biosynthesis</keyword>
<evidence type="ECO:0000256" key="3">
    <source>
        <dbReference type="ARBA" id="ARBA00004667"/>
    </source>
</evidence>
<evidence type="ECO:0000256" key="11">
    <source>
        <dbReference type="ARBA" id="ARBA00022741"/>
    </source>
</evidence>
<dbReference type="GO" id="GO:0005737">
    <property type="term" value="C:cytoplasm"/>
    <property type="evidence" value="ECO:0007669"/>
    <property type="project" value="UniProtKB-SubCell"/>
</dbReference>
<feature type="domain" description="ATP phosphoribosyltransferase catalytic" evidence="14">
    <location>
        <begin position="60"/>
        <end position="223"/>
    </location>
</feature>
<dbReference type="FunFam" id="3.40.190.10:FF:000123">
    <property type="entry name" value="HIS1p ATP phosphoribosyltransferase"/>
    <property type="match status" value="1"/>
</dbReference>
<reference evidence="16 17" key="1">
    <citation type="submission" date="2015-07" db="EMBL/GenBank/DDBJ databases">
        <authorList>
            <person name="Noorani M."/>
        </authorList>
    </citation>
    <scope>NUCLEOTIDE SEQUENCE [LARGE SCALE GENOMIC DNA]</scope>
    <source>
        <strain evidence="16">BBA 69670</strain>
    </source>
</reference>
<evidence type="ECO:0000256" key="8">
    <source>
        <dbReference type="ARBA" id="ARBA00022605"/>
    </source>
</evidence>
<evidence type="ECO:0000256" key="6">
    <source>
        <dbReference type="ARBA" id="ARBA00020998"/>
    </source>
</evidence>
<comment type="similarity">
    <text evidence="4">Belongs to the ATP phosphoribosyltransferase family.</text>
</comment>
<evidence type="ECO:0000259" key="14">
    <source>
        <dbReference type="Pfam" id="PF01634"/>
    </source>
</evidence>
<keyword evidence="9 16" id="KW-0328">Glycosyltransferase</keyword>